<comment type="caution">
    <text evidence="4">The sequence shown here is derived from an EMBL/GenBank/DDBJ whole genome shotgun (WGS) entry which is preliminary data.</text>
</comment>
<evidence type="ECO:0000313" key="4">
    <source>
        <dbReference type="EMBL" id="KAA6332998.1"/>
    </source>
</evidence>
<keyword evidence="2" id="KW-1133">Transmembrane helix</keyword>
<reference evidence="4" key="1">
    <citation type="submission" date="2019-03" db="EMBL/GenBank/DDBJ databases">
        <title>Single cell metagenomics reveals metabolic interactions within the superorganism composed of flagellate Streblomastix strix and complex community of Bacteroidetes bacteria on its surface.</title>
        <authorList>
            <person name="Treitli S.C."/>
            <person name="Kolisko M."/>
            <person name="Husnik F."/>
            <person name="Keeling P."/>
            <person name="Hampl V."/>
        </authorList>
    </citation>
    <scope>NUCLEOTIDE SEQUENCE</scope>
    <source>
        <strain evidence="4">STM</strain>
    </source>
</reference>
<dbReference type="EMBL" id="SNRY01001168">
    <property type="protein sequence ID" value="KAA6332998.1"/>
    <property type="molecule type" value="Genomic_DNA"/>
</dbReference>
<dbReference type="Pfam" id="PF13568">
    <property type="entry name" value="OMP_b-brl_2"/>
    <property type="match status" value="1"/>
</dbReference>
<feature type="domain" description="Outer membrane protein beta-barrel" evidence="3">
    <location>
        <begin position="256"/>
        <end position="387"/>
    </location>
</feature>
<keyword evidence="2" id="KW-0812">Transmembrane</keyword>
<proteinExistence type="predicted"/>
<evidence type="ECO:0000256" key="1">
    <source>
        <dbReference type="SAM" id="MobiDB-lite"/>
    </source>
</evidence>
<organism evidence="4">
    <name type="scientific">termite gut metagenome</name>
    <dbReference type="NCBI Taxonomy" id="433724"/>
    <lineage>
        <taxon>unclassified sequences</taxon>
        <taxon>metagenomes</taxon>
        <taxon>organismal metagenomes</taxon>
    </lineage>
</organism>
<gene>
    <name evidence="4" type="ORF">EZS27_018549</name>
</gene>
<protein>
    <recommendedName>
        <fullName evidence="3">Outer membrane protein beta-barrel domain-containing protein</fullName>
    </recommendedName>
</protein>
<name>A0A5J4RHC6_9ZZZZ</name>
<dbReference type="InterPro" id="IPR025665">
    <property type="entry name" value="Beta-barrel_OMP_2"/>
</dbReference>
<evidence type="ECO:0000256" key="2">
    <source>
        <dbReference type="SAM" id="Phobius"/>
    </source>
</evidence>
<dbReference type="SUPFAM" id="SSF56925">
    <property type="entry name" value="OMPA-like"/>
    <property type="match status" value="1"/>
</dbReference>
<feature type="region of interest" description="Disordered" evidence="1">
    <location>
        <begin position="153"/>
        <end position="181"/>
    </location>
</feature>
<evidence type="ECO:0000259" key="3">
    <source>
        <dbReference type="Pfam" id="PF13568"/>
    </source>
</evidence>
<keyword evidence="2" id="KW-0472">Membrane</keyword>
<sequence length="430" mass="48091">MKKENDAITFLFRSRLDNAEMPVRSDLWAKLERDIPVAIHHRRTVLLRFAAAASVLLILMGTSATLWYFSPKEEIADAFSKAAISYNNRSTLNNDAVKEELSFTDTPVVPSFPKLKSKDNDILAKGYEEDEDSVTLTMSMSFSFSSSQTEYVSGKRNQNSLVGNGEQSNTNAKEQQKENIPPLAKADKHNTWSIRLFSIGNLQSVNEQNRGMNMFSAKDNALNVNNAGKGGAISQSDFPSEEDFMSYQRIVSNVFPEEQNTRMKHKQPISVGLTVRKELSKRFALETGFIYTHLSSELSAGNDADYYKQDQTLHYIGIPLKANVSLYKKGRTDLYATAGGMVEKCVSGKIKNAYYEHGERFYAGSNSLQADPLLFSLTLSAGIQYALSDYFSVYAEPGIGYYFNDGSPVASVRKDKPFDFNLLCGVRMTY</sequence>
<accession>A0A5J4RHC6</accession>
<feature type="compositionally biased region" description="Polar residues" evidence="1">
    <location>
        <begin position="153"/>
        <end position="173"/>
    </location>
</feature>
<dbReference type="AlphaFoldDB" id="A0A5J4RHC6"/>
<dbReference type="InterPro" id="IPR011250">
    <property type="entry name" value="OMP/PagP_B-barrel"/>
</dbReference>
<feature type="transmembrane region" description="Helical" evidence="2">
    <location>
        <begin position="45"/>
        <end position="69"/>
    </location>
</feature>